<keyword evidence="4 5" id="KW-0472">Membrane</keyword>
<dbReference type="Pfam" id="PF13520">
    <property type="entry name" value="AA_permease_2"/>
    <property type="match status" value="1"/>
</dbReference>
<feature type="transmembrane region" description="Helical" evidence="5">
    <location>
        <begin position="421"/>
        <end position="438"/>
    </location>
</feature>
<feature type="transmembrane region" description="Helical" evidence="5">
    <location>
        <begin position="12"/>
        <end position="34"/>
    </location>
</feature>
<evidence type="ECO:0000256" key="5">
    <source>
        <dbReference type="SAM" id="Phobius"/>
    </source>
</evidence>
<evidence type="ECO:0000313" key="6">
    <source>
        <dbReference type="EMBL" id="RDY26610.1"/>
    </source>
</evidence>
<keyword evidence="2 5" id="KW-0812">Transmembrane</keyword>
<dbReference type="AlphaFoldDB" id="A0A371J1H1"/>
<dbReference type="InterPro" id="IPR050598">
    <property type="entry name" value="AminoAcid_Transporter"/>
</dbReference>
<feature type="transmembrane region" description="Helical" evidence="5">
    <location>
        <begin position="360"/>
        <end position="380"/>
    </location>
</feature>
<evidence type="ECO:0000256" key="2">
    <source>
        <dbReference type="ARBA" id="ARBA00022692"/>
    </source>
</evidence>
<feature type="transmembrane region" description="Helical" evidence="5">
    <location>
        <begin position="54"/>
        <end position="73"/>
    </location>
</feature>
<evidence type="ECO:0000313" key="7">
    <source>
        <dbReference type="Proteomes" id="UP000215694"/>
    </source>
</evidence>
<name>A0A371J1H1_9FIRM</name>
<evidence type="ECO:0000256" key="1">
    <source>
        <dbReference type="ARBA" id="ARBA00004141"/>
    </source>
</evidence>
<comment type="caution">
    <text evidence="6">The sequence shown here is derived from an EMBL/GenBank/DDBJ whole genome shotgun (WGS) entry which is preliminary data.</text>
</comment>
<dbReference type="GO" id="GO:0016020">
    <property type="term" value="C:membrane"/>
    <property type="evidence" value="ECO:0007669"/>
    <property type="project" value="UniProtKB-SubCell"/>
</dbReference>
<gene>
    <name evidence="6" type="ORF">CHL78_012755</name>
</gene>
<keyword evidence="3 5" id="KW-1133">Transmembrane helix</keyword>
<evidence type="ECO:0000256" key="4">
    <source>
        <dbReference type="ARBA" id="ARBA00023136"/>
    </source>
</evidence>
<dbReference type="OrthoDB" id="3181223at2"/>
<reference evidence="6 7" key="1">
    <citation type="journal article" date="2017" name="Genome Announc.">
        <title>Draft Genome Sequence of Romboutsia weinsteinii sp. nov. Strain CCRI-19649(T) Isolated from Surface Water.</title>
        <authorList>
            <person name="Maheux A.F."/>
            <person name="Boudreau D.K."/>
            <person name="Berube E."/>
            <person name="Boissinot M."/>
            <person name="Cantin P."/>
            <person name="Raymond F."/>
            <person name="Corbeil J."/>
            <person name="Omar R.F."/>
            <person name="Bergeron M.G."/>
        </authorList>
    </citation>
    <scope>NUCLEOTIDE SEQUENCE [LARGE SCALE GENOMIC DNA]</scope>
    <source>
        <strain evidence="6 7">CCRI-19649</strain>
    </source>
</reference>
<comment type="subcellular location">
    <subcellularLocation>
        <location evidence="1">Membrane</location>
        <topology evidence="1">Multi-pass membrane protein</topology>
    </subcellularLocation>
</comment>
<dbReference type="PIRSF" id="PIRSF006060">
    <property type="entry name" value="AA_transporter"/>
    <property type="match status" value="1"/>
</dbReference>
<accession>A0A371J1H1</accession>
<dbReference type="GO" id="GO:0015179">
    <property type="term" value="F:L-amino acid transmembrane transporter activity"/>
    <property type="evidence" value="ECO:0007669"/>
    <property type="project" value="TreeGrafter"/>
</dbReference>
<protein>
    <submittedName>
        <fullName evidence="6">Amino acid permease</fullName>
    </submittedName>
</protein>
<dbReference type="EMBL" id="NOJY02000023">
    <property type="protein sequence ID" value="RDY26610.1"/>
    <property type="molecule type" value="Genomic_DNA"/>
</dbReference>
<keyword evidence="7" id="KW-1185">Reference proteome</keyword>
<feature type="transmembrane region" description="Helical" evidence="5">
    <location>
        <begin position="157"/>
        <end position="179"/>
    </location>
</feature>
<feature type="transmembrane region" description="Helical" evidence="5">
    <location>
        <begin position="235"/>
        <end position="258"/>
    </location>
</feature>
<sequence>MSQNTNQQALRKTIGLSAALSTVVGILIGSGVFFKPQAIYTATNGGPGLGLLAWLIGGLITIAAGLTASEISASITKSGGLMIYLEEIYGERIGFLTGWMQSILFIPAIAAALGIIFAQEAVSLLGLQNNVYVIVIAVGTIVFIASLNSLGAKFGGAIQTASTVCKLLPLAVIIIFGFMEGDSSANLVTPFVGEGTNMVGAISQVLIATMFAYDGWIYVGALAGEMKNPTKHLPMAIVGGISVVMAVYLIINVAYLWVVPASELALAGAPATLVASKLFGPIGAKVISVGILISVFGTLNGFILTGGRVPYIMACDKRIPFSETLSKLNNNGVPLNATWLIVGLSVIYSLSGQFNLLSDLAMFTIWIFYTMLFVGVMKLRKTKPEMARPYKVPLYPIVPIIAILGGLFIVVSTLVTQTQNAILGLVITLIGLPVYEYMRRKNNEKSADLSKEKSA</sequence>
<feature type="transmembrane region" description="Helical" evidence="5">
    <location>
        <begin position="130"/>
        <end position="150"/>
    </location>
</feature>
<dbReference type="PANTHER" id="PTHR11785:SF512">
    <property type="entry name" value="SOBREMESA, ISOFORM B"/>
    <property type="match status" value="1"/>
</dbReference>
<evidence type="ECO:0000256" key="3">
    <source>
        <dbReference type="ARBA" id="ARBA00022989"/>
    </source>
</evidence>
<feature type="transmembrane region" description="Helical" evidence="5">
    <location>
        <begin position="392"/>
        <end position="415"/>
    </location>
</feature>
<dbReference type="PANTHER" id="PTHR11785">
    <property type="entry name" value="AMINO ACID TRANSPORTER"/>
    <property type="match status" value="1"/>
</dbReference>
<dbReference type="Proteomes" id="UP000215694">
    <property type="component" value="Unassembled WGS sequence"/>
</dbReference>
<dbReference type="Gene3D" id="1.20.1740.10">
    <property type="entry name" value="Amino acid/polyamine transporter I"/>
    <property type="match status" value="1"/>
</dbReference>
<proteinExistence type="predicted"/>
<feature type="transmembrane region" description="Helical" evidence="5">
    <location>
        <begin position="93"/>
        <end position="118"/>
    </location>
</feature>
<feature type="transmembrane region" description="Helical" evidence="5">
    <location>
        <begin position="278"/>
        <end position="307"/>
    </location>
</feature>
<dbReference type="InterPro" id="IPR002293">
    <property type="entry name" value="AA/rel_permease1"/>
</dbReference>
<feature type="transmembrane region" description="Helical" evidence="5">
    <location>
        <begin position="328"/>
        <end position="348"/>
    </location>
</feature>
<feature type="transmembrane region" description="Helical" evidence="5">
    <location>
        <begin position="199"/>
        <end position="223"/>
    </location>
</feature>
<organism evidence="6 7">
    <name type="scientific">Romboutsia weinsteinii</name>
    <dbReference type="NCBI Taxonomy" id="2020949"/>
    <lineage>
        <taxon>Bacteria</taxon>
        <taxon>Bacillati</taxon>
        <taxon>Bacillota</taxon>
        <taxon>Clostridia</taxon>
        <taxon>Peptostreptococcales</taxon>
        <taxon>Peptostreptococcaceae</taxon>
        <taxon>Romboutsia</taxon>
    </lineage>
</organism>
<dbReference type="RefSeq" id="WP_094368996.1">
    <property type="nucleotide sequence ID" value="NZ_NOJY02000023.1"/>
</dbReference>